<dbReference type="eggNOG" id="ENOG5032Y7G">
    <property type="taxonomic scope" value="Bacteria"/>
</dbReference>
<evidence type="ECO:0000313" key="3">
    <source>
        <dbReference type="Proteomes" id="UP000053405"/>
    </source>
</evidence>
<evidence type="ECO:0000313" key="2">
    <source>
        <dbReference type="EMBL" id="GAC57975.1"/>
    </source>
</evidence>
<evidence type="ECO:0000256" key="1">
    <source>
        <dbReference type="SAM" id="Phobius"/>
    </source>
</evidence>
<accession>L7LA36</accession>
<reference evidence="2 3" key="1">
    <citation type="submission" date="2012-12" db="EMBL/GenBank/DDBJ databases">
        <title>Whole genome shotgun sequence of Gordonia hirsuta NBRC 16056.</title>
        <authorList>
            <person name="Isaki-Nakamura S."/>
            <person name="Hosoyama A."/>
            <person name="Tsuchikane K."/>
            <person name="Katsumata H."/>
            <person name="Baba S."/>
            <person name="Yamazaki S."/>
            <person name="Fujita N."/>
        </authorList>
    </citation>
    <scope>NUCLEOTIDE SEQUENCE [LARGE SCALE GENOMIC DNA]</scope>
    <source>
        <strain evidence="2 3">NBRC 16056</strain>
    </source>
</reference>
<dbReference type="Pfam" id="PF10825">
    <property type="entry name" value="DUF2752"/>
    <property type="match status" value="1"/>
</dbReference>
<keyword evidence="1" id="KW-1133">Transmembrane helix</keyword>
<dbReference type="EMBL" id="BANT01000028">
    <property type="protein sequence ID" value="GAC57975.1"/>
    <property type="molecule type" value="Genomic_DNA"/>
</dbReference>
<feature type="transmembrane region" description="Helical" evidence="1">
    <location>
        <begin position="27"/>
        <end position="47"/>
    </location>
</feature>
<name>L7LA36_9ACTN</name>
<feature type="transmembrane region" description="Helical" evidence="1">
    <location>
        <begin position="88"/>
        <end position="114"/>
    </location>
</feature>
<evidence type="ECO:0008006" key="4">
    <source>
        <dbReference type="Google" id="ProtNLM"/>
    </source>
</evidence>
<protein>
    <recommendedName>
        <fullName evidence="4">DUF2752 domain-containing protein</fullName>
    </recommendedName>
</protein>
<sequence length="156" mass="16201">MAQGMGISAGPVERAGAVAVAAARHRIVGPAAALAVVGAGAAIIWFADPTTPGGIIPPCPTNALLHVNCPGCGMSRMLYSLLHGDLGAALHFNALGVLFVVLAAASLVTYTAGLWRGRPLRGWHELRYAPMLLLVATLAWFVVRNLPFAPFLALEV</sequence>
<gene>
    <name evidence="2" type="ORF">GOHSU_28_00300</name>
</gene>
<dbReference type="Proteomes" id="UP000053405">
    <property type="component" value="Unassembled WGS sequence"/>
</dbReference>
<dbReference type="STRING" id="1121927.GOHSU_28_00300"/>
<dbReference type="RefSeq" id="WP_005941174.1">
    <property type="nucleotide sequence ID" value="NZ_ATVK01000053.1"/>
</dbReference>
<feature type="transmembrane region" description="Helical" evidence="1">
    <location>
        <begin position="126"/>
        <end position="143"/>
    </location>
</feature>
<comment type="caution">
    <text evidence="2">The sequence shown here is derived from an EMBL/GenBank/DDBJ whole genome shotgun (WGS) entry which is preliminary data.</text>
</comment>
<keyword evidence="1" id="KW-0812">Transmembrane</keyword>
<organism evidence="2 3">
    <name type="scientific">Gordonia hirsuta DSM 44140 = NBRC 16056</name>
    <dbReference type="NCBI Taxonomy" id="1121927"/>
    <lineage>
        <taxon>Bacteria</taxon>
        <taxon>Bacillati</taxon>
        <taxon>Actinomycetota</taxon>
        <taxon>Actinomycetes</taxon>
        <taxon>Mycobacteriales</taxon>
        <taxon>Gordoniaceae</taxon>
        <taxon>Gordonia</taxon>
    </lineage>
</organism>
<proteinExistence type="predicted"/>
<dbReference type="AlphaFoldDB" id="L7LA36"/>
<keyword evidence="1" id="KW-0472">Membrane</keyword>
<keyword evidence="3" id="KW-1185">Reference proteome</keyword>
<dbReference type="InterPro" id="IPR021215">
    <property type="entry name" value="DUF2752"/>
</dbReference>